<reference evidence="3" key="1">
    <citation type="submission" date="2024-03" db="EMBL/GenBank/DDBJ databases">
        <title>Human intestinal bacterial collection.</title>
        <authorList>
            <person name="Pauvert C."/>
            <person name="Hitch T.C.A."/>
            <person name="Clavel T."/>
        </authorList>
    </citation>
    <scope>NUCLEOTIDE SEQUENCE [LARGE SCALE GENOMIC DNA]</scope>
    <source>
        <strain evidence="3">CLA-AA-H89B</strain>
    </source>
</reference>
<gene>
    <name evidence="3" type="ORF">WMO37_10795</name>
</gene>
<keyword evidence="4" id="KW-1185">Reference proteome</keyword>
<dbReference type="InterPro" id="IPR046131">
    <property type="entry name" value="DUF6128"/>
</dbReference>
<proteinExistence type="predicted"/>
<evidence type="ECO:0000313" key="4">
    <source>
        <dbReference type="Proteomes" id="UP001546774"/>
    </source>
</evidence>
<feature type="compositionally biased region" description="Polar residues" evidence="1">
    <location>
        <begin position="211"/>
        <end position="225"/>
    </location>
</feature>
<evidence type="ECO:0000259" key="2">
    <source>
        <dbReference type="Pfam" id="PF19623"/>
    </source>
</evidence>
<dbReference type="Proteomes" id="UP001546774">
    <property type="component" value="Unassembled WGS sequence"/>
</dbReference>
<evidence type="ECO:0000256" key="1">
    <source>
        <dbReference type="SAM" id="MobiDB-lite"/>
    </source>
</evidence>
<feature type="region of interest" description="Disordered" evidence="1">
    <location>
        <begin position="248"/>
        <end position="271"/>
    </location>
</feature>
<feature type="compositionally biased region" description="Basic and acidic residues" evidence="1">
    <location>
        <begin position="181"/>
        <end position="191"/>
    </location>
</feature>
<protein>
    <submittedName>
        <fullName evidence="3">DUF6128 domain-containing protein</fullName>
    </submittedName>
</protein>
<evidence type="ECO:0000313" key="3">
    <source>
        <dbReference type="EMBL" id="MEQ2555484.1"/>
    </source>
</evidence>
<dbReference type="Pfam" id="PF19623">
    <property type="entry name" value="DUF6128"/>
    <property type="match status" value="1"/>
</dbReference>
<sequence length="390" mass="44323">MADYKRLVSYIYAYPGGVRDKNVGFAKAEVRNGQFKLTVSVKGVYTDTPELFGVYVMVDGKKHQPGGFTLLKTGTVMVNQGIGQYQDLFNPMNINQSGYTFEDISGIALARENEDFYRMFSLWEDCILNTEDITFAQPEAAAASNPVVQADSEEVSVKEQVNRTTGQEAERKSAEMSGNVRESETVRRNAEDVSENEVEEAAVTSKPATPESAQSAGRQADLQQETAQMKAQQVRAMEAVQELLFRNTNPQGTMPQNTKLQHTTPQNAKPQEEMPAFEKVFINRDFIDAFEDDYFYDCVEVTPELLKQLPIEDDAVVNNSFLVHGYYNFKHILFGKVCENDNNTRYFIGVPGMYCNRERFMASMFGFCNFKKSHRSDYSNPYFGYWYQEI</sequence>
<feature type="compositionally biased region" description="Polar residues" evidence="1">
    <location>
        <begin position="248"/>
        <end position="269"/>
    </location>
</feature>
<feature type="domain" description="DUF6128" evidence="2">
    <location>
        <begin position="303"/>
        <end position="386"/>
    </location>
</feature>
<accession>A0ABV1H709</accession>
<dbReference type="EMBL" id="JBBMFS010000009">
    <property type="protein sequence ID" value="MEQ2555484.1"/>
    <property type="molecule type" value="Genomic_DNA"/>
</dbReference>
<comment type="caution">
    <text evidence="3">The sequence shown here is derived from an EMBL/GenBank/DDBJ whole genome shotgun (WGS) entry which is preliminary data.</text>
</comment>
<feature type="region of interest" description="Disordered" evidence="1">
    <location>
        <begin position="144"/>
        <end position="225"/>
    </location>
</feature>
<organism evidence="3 4">
    <name type="scientific">Lachnospira intestinalis</name>
    <dbReference type="NCBI Taxonomy" id="3133158"/>
    <lineage>
        <taxon>Bacteria</taxon>
        <taxon>Bacillati</taxon>
        <taxon>Bacillota</taxon>
        <taxon>Clostridia</taxon>
        <taxon>Lachnospirales</taxon>
        <taxon>Lachnospiraceae</taxon>
        <taxon>Lachnospira</taxon>
    </lineage>
</organism>
<name>A0ABV1H709_9FIRM</name>